<name>A0A7J6MBK6_PERCH</name>
<dbReference type="Proteomes" id="UP000591131">
    <property type="component" value="Unassembled WGS sequence"/>
</dbReference>
<proteinExistence type="predicted"/>
<dbReference type="AlphaFoldDB" id="A0A7J6MBK6"/>
<accession>A0A7J6MBK6</accession>
<evidence type="ECO:0000256" key="1">
    <source>
        <dbReference type="SAM" id="SignalP"/>
    </source>
</evidence>
<evidence type="ECO:0000313" key="3">
    <source>
        <dbReference type="Proteomes" id="UP000591131"/>
    </source>
</evidence>
<evidence type="ECO:0000313" key="2">
    <source>
        <dbReference type="EMBL" id="KAF4668915.1"/>
    </source>
</evidence>
<protein>
    <submittedName>
        <fullName evidence="2">Uncharacterized protein</fullName>
    </submittedName>
</protein>
<feature type="chain" id="PRO_5029473697" evidence="1">
    <location>
        <begin position="22"/>
        <end position="149"/>
    </location>
</feature>
<keyword evidence="3" id="KW-1185">Reference proteome</keyword>
<feature type="signal peptide" evidence="1">
    <location>
        <begin position="1"/>
        <end position="21"/>
    </location>
</feature>
<reference evidence="2 3" key="1">
    <citation type="submission" date="2020-04" db="EMBL/GenBank/DDBJ databases">
        <title>Perkinsus chesapeaki whole genome sequence.</title>
        <authorList>
            <person name="Bogema D.R."/>
        </authorList>
    </citation>
    <scope>NUCLEOTIDE SEQUENCE [LARGE SCALE GENOMIC DNA]</scope>
    <source>
        <strain evidence="2">ATCC PRA-425</strain>
    </source>
</reference>
<dbReference type="EMBL" id="JAAPAO010000181">
    <property type="protein sequence ID" value="KAF4668915.1"/>
    <property type="molecule type" value="Genomic_DNA"/>
</dbReference>
<sequence>MALSTLFQVVVISILVKPQLAEMAALGEYVGWDQYYRFYCKMTVKSSPEMQIVADVELERGFNRATCVDCNFVYGLSNGFGNNRSRGISGDPLYQFGFTPPPTDPTTACLNQLAEIIGVGGDCRWDAYAKYGGMVLDGCGAHWELVHVK</sequence>
<comment type="caution">
    <text evidence="2">The sequence shown here is derived from an EMBL/GenBank/DDBJ whole genome shotgun (WGS) entry which is preliminary data.</text>
</comment>
<organism evidence="2 3">
    <name type="scientific">Perkinsus chesapeaki</name>
    <name type="common">Clam parasite</name>
    <name type="synonym">Perkinsus andrewsi</name>
    <dbReference type="NCBI Taxonomy" id="330153"/>
    <lineage>
        <taxon>Eukaryota</taxon>
        <taxon>Sar</taxon>
        <taxon>Alveolata</taxon>
        <taxon>Perkinsozoa</taxon>
        <taxon>Perkinsea</taxon>
        <taxon>Perkinsida</taxon>
        <taxon>Perkinsidae</taxon>
        <taxon>Perkinsus</taxon>
    </lineage>
</organism>
<keyword evidence="1" id="KW-0732">Signal</keyword>
<gene>
    <name evidence="2" type="ORF">FOL47_002822</name>
</gene>
<dbReference type="OrthoDB" id="447378at2759"/>